<reference evidence="2 3" key="1">
    <citation type="submission" date="2024-09" db="EMBL/GenBank/DDBJ databases">
        <authorList>
            <person name="Sun Q."/>
            <person name="Mori K."/>
        </authorList>
    </citation>
    <scope>NUCLEOTIDE SEQUENCE [LARGE SCALE GENOMIC DNA]</scope>
    <source>
        <strain evidence="2 3">TBRC 4938</strain>
    </source>
</reference>
<sequence length="61" mass="7378">MAVRFRKILAFLRERPHAGAATGRRNTRRFFRKPYPYVIYYRIGADEIIVQRFRHTPRKGV</sequence>
<protein>
    <submittedName>
        <fullName evidence="2">Type II toxin-antitoxin system RelE/ParE family toxin</fullName>
    </submittedName>
</protein>
<comment type="caution">
    <text evidence="2">The sequence shown here is derived from an EMBL/GenBank/DDBJ whole genome shotgun (WGS) entry which is preliminary data.</text>
</comment>
<dbReference type="InterPro" id="IPR035093">
    <property type="entry name" value="RelE/ParE_toxin_dom_sf"/>
</dbReference>
<evidence type="ECO:0000256" key="1">
    <source>
        <dbReference type="ARBA" id="ARBA00022649"/>
    </source>
</evidence>
<proteinExistence type="predicted"/>
<evidence type="ECO:0000313" key="2">
    <source>
        <dbReference type="EMBL" id="MFB9952649.1"/>
    </source>
</evidence>
<keyword evidence="3" id="KW-1185">Reference proteome</keyword>
<name>A0ABV6APU1_9HYPH</name>
<dbReference type="Pfam" id="PF05016">
    <property type="entry name" value="ParE_toxin"/>
    <property type="match status" value="1"/>
</dbReference>
<dbReference type="InterPro" id="IPR007712">
    <property type="entry name" value="RelE/ParE_toxin"/>
</dbReference>
<accession>A0ABV6APU1</accession>
<dbReference type="EMBL" id="JBHMAA010000036">
    <property type="protein sequence ID" value="MFB9952649.1"/>
    <property type="molecule type" value="Genomic_DNA"/>
</dbReference>
<organism evidence="2 3">
    <name type="scientific">Rhizobium puerariae</name>
    <dbReference type="NCBI Taxonomy" id="1585791"/>
    <lineage>
        <taxon>Bacteria</taxon>
        <taxon>Pseudomonadati</taxon>
        <taxon>Pseudomonadota</taxon>
        <taxon>Alphaproteobacteria</taxon>
        <taxon>Hyphomicrobiales</taxon>
        <taxon>Rhizobiaceae</taxon>
        <taxon>Rhizobium/Agrobacterium group</taxon>
        <taxon>Rhizobium</taxon>
    </lineage>
</organism>
<dbReference type="RefSeq" id="WP_377265445.1">
    <property type="nucleotide sequence ID" value="NZ_JBHMAA010000036.1"/>
</dbReference>
<dbReference type="Proteomes" id="UP001589692">
    <property type="component" value="Unassembled WGS sequence"/>
</dbReference>
<keyword evidence="1" id="KW-1277">Toxin-antitoxin system</keyword>
<dbReference type="Gene3D" id="3.30.2310.20">
    <property type="entry name" value="RelE-like"/>
    <property type="match status" value="1"/>
</dbReference>
<gene>
    <name evidence="2" type="ORF">ACFFP0_27705</name>
</gene>
<evidence type="ECO:0000313" key="3">
    <source>
        <dbReference type="Proteomes" id="UP001589692"/>
    </source>
</evidence>